<dbReference type="PROSITE" id="PS50119">
    <property type="entry name" value="ZF_BBOX"/>
    <property type="match status" value="2"/>
</dbReference>
<dbReference type="CDD" id="cd19757">
    <property type="entry name" value="Bbox1"/>
    <property type="match status" value="1"/>
</dbReference>
<gene>
    <name evidence="7" type="ORF">JXQ802_LOCUS32141</name>
</gene>
<dbReference type="Pfam" id="PF00097">
    <property type="entry name" value="zf-C3HC4"/>
    <property type="match status" value="1"/>
</dbReference>
<evidence type="ECO:0000259" key="5">
    <source>
        <dbReference type="PROSITE" id="PS50089"/>
    </source>
</evidence>
<proteinExistence type="predicted"/>
<dbReference type="SUPFAM" id="SSF57845">
    <property type="entry name" value="B-box zinc-binding domain"/>
    <property type="match status" value="1"/>
</dbReference>
<dbReference type="CDD" id="cd16449">
    <property type="entry name" value="RING-HC"/>
    <property type="match status" value="1"/>
</dbReference>
<evidence type="ECO:0000256" key="2">
    <source>
        <dbReference type="ARBA" id="ARBA00022771"/>
    </source>
</evidence>
<protein>
    <submittedName>
        <fullName evidence="7">Uncharacterized protein</fullName>
    </submittedName>
</protein>
<evidence type="ECO:0000256" key="3">
    <source>
        <dbReference type="ARBA" id="ARBA00022833"/>
    </source>
</evidence>
<keyword evidence="8" id="KW-1185">Reference proteome</keyword>
<dbReference type="InterPro" id="IPR018957">
    <property type="entry name" value="Znf_C3HC4_RING-type"/>
</dbReference>
<dbReference type="PROSITE" id="PS50089">
    <property type="entry name" value="ZF_RING_2"/>
    <property type="match status" value="1"/>
</dbReference>
<sequence>MASPSTTVNSATLENLVKCAVCLDYYNDPRCLPCSHTFCYQCIEKLCEDGMGQCPMRDNLIIFRHTIDQLPVNRIAKDLVECIKKSSLSGRKCDHCKQILSEFICETCSKHYCTICLKLEHDINQFQTHQINIIFNENSKNFCPEHTEEKQKYWCTLCQQIVCSDCLLFKHQQHTFITLEDFAQKTKIELNSSMQQIIEMKQNLEKLRHKTTEAYRHHCHTHIKTKNRIKQTIKDLQALLDARMEYLITTTTEKYLTQQQIIRQQKTNVEEHLKVVLIRELFLKYVLNIEDHIKLIQMKNDLITYNQLITDQYQQLIEGCFFDLQHFNVQDDLTKIQQLIEDFGFISIETFLTNCNDIQPLLKLSELSGEEKYQPFQGIYAYGYRFHLTAPLQINAVRVKVALFDQNLTLYILDYNDILIQKEIIQTNDTNSTTLKWLTIPITCQIQHNYYIFIWIQPCQQSIPLIAYRDSTNNLRQINKQVSIRSKRAQINKSTNIDINTKFDVLYDALLNNDERSQTTISAIEMILDI</sequence>
<name>A0A815HHR8_9BILA</name>
<dbReference type="PANTHER" id="PTHR25462">
    <property type="entry name" value="BONUS, ISOFORM C-RELATED"/>
    <property type="match status" value="1"/>
</dbReference>
<dbReference type="Gene3D" id="3.30.40.10">
    <property type="entry name" value="Zinc/RING finger domain, C3HC4 (zinc finger)"/>
    <property type="match status" value="1"/>
</dbReference>
<dbReference type="Proteomes" id="UP000663870">
    <property type="component" value="Unassembled WGS sequence"/>
</dbReference>
<reference evidence="7" key="1">
    <citation type="submission" date="2021-02" db="EMBL/GenBank/DDBJ databases">
        <authorList>
            <person name="Nowell W R."/>
        </authorList>
    </citation>
    <scope>NUCLEOTIDE SEQUENCE</scope>
</reference>
<comment type="caution">
    <text evidence="7">The sequence shown here is derived from an EMBL/GenBank/DDBJ whole genome shotgun (WGS) entry which is preliminary data.</text>
</comment>
<evidence type="ECO:0000259" key="6">
    <source>
        <dbReference type="PROSITE" id="PS50119"/>
    </source>
</evidence>
<keyword evidence="3" id="KW-0862">Zinc</keyword>
<feature type="domain" description="B box-type" evidence="6">
    <location>
        <begin position="138"/>
        <end position="179"/>
    </location>
</feature>
<dbReference type="InterPro" id="IPR047153">
    <property type="entry name" value="TRIM45/56/19-like"/>
</dbReference>
<evidence type="ECO:0000313" key="7">
    <source>
        <dbReference type="EMBL" id="CAF1351965.1"/>
    </source>
</evidence>
<dbReference type="GO" id="GO:0008270">
    <property type="term" value="F:zinc ion binding"/>
    <property type="evidence" value="ECO:0007669"/>
    <property type="project" value="UniProtKB-KW"/>
</dbReference>
<dbReference type="InterPro" id="IPR013083">
    <property type="entry name" value="Znf_RING/FYVE/PHD"/>
</dbReference>
<dbReference type="SMART" id="SM00184">
    <property type="entry name" value="RING"/>
    <property type="match status" value="2"/>
</dbReference>
<evidence type="ECO:0000313" key="8">
    <source>
        <dbReference type="Proteomes" id="UP000663870"/>
    </source>
</evidence>
<feature type="domain" description="B box-type" evidence="6">
    <location>
        <begin position="88"/>
        <end position="134"/>
    </location>
</feature>
<evidence type="ECO:0000256" key="1">
    <source>
        <dbReference type="ARBA" id="ARBA00022723"/>
    </source>
</evidence>
<dbReference type="PANTHER" id="PTHR25462:SF296">
    <property type="entry name" value="MEIOTIC P26, ISOFORM F"/>
    <property type="match status" value="1"/>
</dbReference>
<dbReference type="SMART" id="SM00336">
    <property type="entry name" value="BBOX"/>
    <property type="match status" value="2"/>
</dbReference>
<dbReference type="EMBL" id="CAJNOL010001400">
    <property type="protein sequence ID" value="CAF1351965.1"/>
    <property type="molecule type" value="Genomic_DNA"/>
</dbReference>
<organism evidence="7 8">
    <name type="scientific">Rotaria sordida</name>
    <dbReference type="NCBI Taxonomy" id="392033"/>
    <lineage>
        <taxon>Eukaryota</taxon>
        <taxon>Metazoa</taxon>
        <taxon>Spiralia</taxon>
        <taxon>Gnathifera</taxon>
        <taxon>Rotifera</taxon>
        <taxon>Eurotatoria</taxon>
        <taxon>Bdelloidea</taxon>
        <taxon>Philodinida</taxon>
        <taxon>Philodinidae</taxon>
        <taxon>Rotaria</taxon>
    </lineage>
</organism>
<dbReference type="SUPFAM" id="SSF57850">
    <property type="entry name" value="RING/U-box"/>
    <property type="match status" value="1"/>
</dbReference>
<accession>A0A815HHR8</accession>
<feature type="domain" description="RING-type" evidence="5">
    <location>
        <begin position="19"/>
        <end position="56"/>
    </location>
</feature>
<dbReference type="Pfam" id="PF00643">
    <property type="entry name" value="zf-B_box"/>
    <property type="match status" value="1"/>
</dbReference>
<dbReference type="PROSITE" id="PS00518">
    <property type="entry name" value="ZF_RING_1"/>
    <property type="match status" value="1"/>
</dbReference>
<dbReference type="AlphaFoldDB" id="A0A815HHR8"/>
<dbReference type="InterPro" id="IPR017907">
    <property type="entry name" value="Znf_RING_CS"/>
</dbReference>
<dbReference type="CDD" id="cd19756">
    <property type="entry name" value="Bbox2"/>
    <property type="match status" value="1"/>
</dbReference>
<dbReference type="InterPro" id="IPR001841">
    <property type="entry name" value="Znf_RING"/>
</dbReference>
<dbReference type="Gene3D" id="3.30.160.60">
    <property type="entry name" value="Classic Zinc Finger"/>
    <property type="match status" value="1"/>
</dbReference>
<keyword evidence="1" id="KW-0479">Metal-binding</keyword>
<evidence type="ECO:0000256" key="4">
    <source>
        <dbReference type="PROSITE-ProRule" id="PRU00024"/>
    </source>
</evidence>
<dbReference type="InterPro" id="IPR000315">
    <property type="entry name" value="Znf_B-box"/>
</dbReference>
<keyword evidence="2 4" id="KW-0863">Zinc-finger</keyword>